<evidence type="ECO:0000256" key="1">
    <source>
        <dbReference type="ARBA" id="ARBA00004328"/>
    </source>
</evidence>
<feature type="domain" description="Phage capsid-like C-terminal" evidence="3">
    <location>
        <begin position="107"/>
        <end position="362"/>
    </location>
</feature>
<protein>
    <submittedName>
        <fullName evidence="4">Phage capsid family protein</fullName>
    </submittedName>
</protein>
<dbReference type="AlphaFoldDB" id="A0A1S8SA05"/>
<comment type="caution">
    <text evidence="4">The sequence shown here is derived from an EMBL/GenBank/DDBJ whole genome shotgun (WGS) entry which is preliminary data.</text>
</comment>
<sequence>MKIEELRQQKAEKVEEVRKLNQENKIEEAEKTLEEVRALDKQIKISEELEAEEMRDLQNQKAKKEERGDVNKMEKVNETRAFVKAVLGNKMTDEERAVVKTTDNSAVLPSQYINRLTELKKGFGSLKQYCDIIPVTKNEGSMPIFDPEQNGMLKDIAEGDVIPDGKLVTTDMQFKCKKVGIKIPLSSELIDDAEIDIENAVNSSFAESTTLTENYSIVQAIDANATDVTATDYTALEDIMAKALPTVKAGLITLTNVEGYALLKNMKDKQGRNMNLITTGGDGKEYFNGKEIVTFDSSLVTLAEGKTIVFYSLNMKEAIKFFDRSNGTTVNRWNDYDTDTKKASILERLDIKAGITRSIKKIEL</sequence>
<evidence type="ECO:0000313" key="5">
    <source>
        <dbReference type="Proteomes" id="UP000190973"/>
    </source>
</evidence>
<evidence type="ECO:0000313" key="4">
    <source>
        <dbReference type="EMBL" id="OOM62207.1"/>
    </source>
</evidence>
<dbReference type="EMBL" id="LZZI01000026">
    <property type="protein sequence ID" value="OOM62207.1"/>
    <property type="molecule type" value="Genomic_DNA"/>
</dbReference>
<dbReference type="SUPFAM" id="SSF56563">
    <property type="entry name" value="Major capsid protein gp5"/>
    <property type="match status" value="1"/>
</dbReference>
<reference evidence="4 5" key="1">
    <citation type="submission" date="2016-05" db="EMBL/GenBank/DDBJ databases">
        <title>Microbial solvent formation.</title>
        <authorList>
            <person name="Poehlein A."/>
            <person name="Montoya Solano J.D."/>
            <person name="Flitsch S."/>
            <person name="Krabben P."/>
            <person name="Duerre P."/>
            <person name="Daniel R."/>
        </authorList>
    </citation>
    <scope>NUCLEOTIDE SEQUENCE [LARGE SCALE GENOMIC DNA]</scope>
    <source>
        <strain evidence="4 5">DSM 53</strain>
    </source>
</reference>
<dbReference type="RefSeq" id="WP_077838569.1">
    <property type="nucleotide sequence ID" value="NZ_JABTAE010000001.1"/>
</dbReference>
<dbReference type="NCBIfam" id="TIGR01554">
    <property type="entry name" value="major_cap_HK97"/>
    <property type="match status" value="1"/>
</dbReference>
<dbReference type="InterPro" id="IPR054612">
    <property type="entry name" value="Phage_capsid-like_C"/>
</dbReference>
<organism evidence="4 5">
    <name type="scientific">Clostridium beijerinckii</name>
    <name type="common">Clostridium MP</name>
    <dbReference type="NCBI Taxonomy" id="1520"/>
    <lineage>
        <taxon>Bacteria</taxon>
        <taxon>Bacillati</taxon>
        <taxon>Bacillota</taxon>
        <taxon>Clostridia</taxon>
        <taxon>Eubacteriales</taxon>
        <taxon>Clostridiaceae</taxon>
        <taxon>Clostridium</taxon>
    </lineage>
</organism>
<accession>A0A1S8SA05</accession>
<evidence type="ECO:0000256" key="2">
    <source>
        <dbReference type="SAM" id="Coils"/>
    </source>
</evidence>
<dbReference type="Proteomes" id="UP000190973">
    <property type="component" value="Unassembled WGS sequence"/>
</dbReference>
<dbReference type="Pfam" id="PF05065">
    <property type="entry name" value="Phage_capsid"/>
    <property type="match status" value="1"/>
</dbReference>
<keyword evidence="2" id="KW-0175">Coiled coil</keyword>
<comment type="subcellular location">
    <subcellularLocation>
        <location evidence="1">Virion</location>
    </subcellularLocation>
</comment>
<proteinExistence type="predicted"/>
<evidence type="ECO:0000259" key="3">
    <source>
        <dbReference type="Pfam" id="PF05065"/>
    </source>
</evidence>
<name>A0A1S8SA05_CLOBE</name>
<dbReference type="InterPro" id="IPR024455">
    <property type="entry name" value="Phage_capsid"/>
</dbReference>
<feature type="coiled-coil region" evidence="2">
    <location>
        <begin position="3"/>
        <end position="67"/>
    </location>
</feature>
<gene>
    <name evidence="4" type="ORF">CLBCK_19100</name>
</gene>